<dbReference type="EMBL" id="QFNK01000003">
    <property type="protein sequence ID" value="PZO88970.1"/>
    <property type="molecule type" value="Genomic_DNA"/>
</dbReference>
<feature type="domain" description="CBS" evidence="5">
    <location>
        <begin position="354"/>
        <end position="411"/>
    </location>
</feature>
<dbReference type="GO" id="GO:0016765">
    <property type="term" value="F:transferase activity, transferring alkyl or aryl (other than methyl) groups"/>
    <property type="evidence" value="ECO:0007669"/>
    <property type="project" value="UniProtKB-ARBA"/>
</dbReference>
<dbReference type="InterPro" id="IPR000644">
    <property type="entry name" value="CBS_dom"/>
</dbReference>
<evidence type="ECO:0000313" key="7">
    <source>
        <dbReference type="Proteomes" id="UP000249557"/>
    </source>
</evidence>
<evidence type="ECO:0000256" key="3">
    <source>
        <dbReference type="ARBA" id="ARBA00022898"/>
    </source>
</evidence>
<dbReference type="InterPro" id="IPR050214">
    <property type="entry name" value="Cys_Synth/Cystath_Beta-Synth"/>
</dbReference>
<evidence type="ECO:0000313" key="6">
    <source>
        <dbReference type="EMBL" id="PZO88970.1"/>
    </source>
</evidence>
<dbReference type="FunFam" id="3.40.50.1100:FF:000003">
    <property type="entry name" value="Cystathionine beta-synthase"/>
    <property type="match status" value="1"/>
</dbReference>
<dbReference type="CDD" id="cd01561">
    <property type="entry name" value="CBS_like"/>
    <property type="match status" value="1"/>
</dbReference>
<comment type="similarity">
    <text evidence="2">Belongs to the cysteine synthase/cystathionine beta-synthase family.</text>
</comment>
<dbReference type="Gene3D" id="3.40.50.1100">
    <property type="match status" value="2"/>
</dbReference>
<sequence length="473" mass="51343">MITPFSSPDTQSPDYAKAYGSILDMIGNTPMVRVQNMDTGPCELYLKLENQNPGGSIKDRVALSMIEAAEKDGRLKPGDTIIEATAGNTGLGLTLIALQKGYRIILVIPDKMSQEKIFHIKAMGAEVIMTRSDVVRGHPDYYQDKAQAIAKETGAYYINQFSNPANPLAHETTTAPEIWEQMDRNVDAVVCGVGSGGTLTGIGRFLKRVSPHAKMVLADPKGSILASYIEHGVMIEPGSWLVEGIGEDFIPDVFDSSLVSNAYTITDNESIQTAQDLLLKEGILCGSSSGTLLAAALKYCRAQNEKKRVVTFVCDSGNKYLSKIFNPHWLNDNGLTASTAEPDNSLRDLIARPYKSGGVVWAHPSDTLQQVYAKMKTFDVSQVPVIQDDRIIGLIGETDVLLTVMGNPSGFSARAGKVMSNKLVTIDVSKPVTDLLAIFEGGRIASVTEDDRFLGLITPIDFLNHLRKRTGKA</sequence>
<dbReference type="SUPFAM" id="SSF53686">
    <property type="entry name" value="Tryptophan synthase beta subunit-like PLP-dependent enzymes"/>
    <property type="match status" value="1"/>
</dbReference>
<dbReference type="PROSITE" id="PS00901">
    <property type="entry name" value="CYS_SYNTHASE"/>
    <property type="match status" value="1"/>
</dbReference>
<dbReference type="PROSITE" id="PS51371">
    <property type="entry name" value="CBS"/>
    <property type="match status" value="1"/>
</dbReference>
<gene>
    <name evidence="6" type="ORF">DI626_00485</name>
</gene>
<dbReference type="Pfam" id="PF00291">
    <property type="entry name" value="PALP"/>
    <property type="match status" value="1"/>
</dbReference>
<dbReference type="InterPro" id="IPR001926">
    <property type="entry name" value="TrpB-like_PALP"/>
</dbReference>
<comment type="caution">
    <text evidence="6">The sequence shown here is derived from an EMBL/GenBank/DDBJ whole genome shotgun (WGS) entry which is preliminary data.</text>
</comment>
<evidence type="ECO:0000256" key="1">
    <source>
        <dbReference type="ARBA" id="ARBA00001933"/>
    </source>
</evidence>
<dbReference type="Proteomes" id="UP000249557">
    <property type="component" value="Unassembled WGS sequence"/>
</dbReference>
<dbReference type="SUPFAM" id="SSF54631">
    <property type="entry name" value="CBS-domain pair"/>
    <property type="match status" value="1"/>
</dbReference>
<dbReference type="InterPro" id="IPR046342">
    <property type="entry name" value="CBS_dom_sf"/>
</dbReference>
<dbReference type="PANTHER" id="PTHR10314">
    <property type="entry name" value="CYSTATHIONINE BETA-SYNTHASE"/>
    <property type="match status" value="1"/>
</dbReference>
<evidence type="ECO:0000256" key="2">
    <source>
        <dbReference type="ARBA" id="ARBA00007103"/>
    </source>
</evidence>
<dbReference type="AlphaFoldDB" id="A0A2W5A307"/>
<dbReference type="SMART" id="SM00116">
    <property type="entry name" value="CBS"/>
    <property type="match status" value="2"/>
</dbReference>
<dbReference type="Pfam" id="PF00571">
    <property type="entry name" value="CBS"/>
    <property type="match status" value="2"/>
</dbReference>
<proteinExistence type="inferred from homology"/>
<evidence type="ECO:0000259" key="5">
    <source>
        <dbReference type="PROSITE" id="PS51371"/>
    </source>
</evidence>
<dbReference type="FunFam" id="3.40.50.1100:FF:000118">
    <property type="entry name" value="Related to CYS4-cystathionine beta-synthase"/>
    <property type="match status" value="1"/>
</dbReference>
<reference evidence="6 7" key="1">
    <citation type="submission" date="2017-08" db="EMBL/GenBank/DDBJ databases">
        <title>Infants hospitalized years apart are colonized by the same room-sourced microbial strains.</title>
        <authorList>
            <person name="Brooks B."/>
            <person name="Olm M.R."/>
            <person name="Firek B.A."/>
            <person name="Baker R."/>
            <person name="Thomas B.C."/>
            <person name="Morowitz M.J."/>
            <person name="Banfield J.F."/>
        </authorList>
    </citation>
    <scope>NUCLEOTIDE SEQUENCE [LARGE SCALE GENOMIC DNA]</scope>
    <source>
        <strain evidence="6">S2_018_000_R2_104</strain>
    </source>
</reference>
<dbReference type="InterPro" id="IPR001216">
    <property type="entry name" value="P-phosphate_BS"/>
</dbReference>
<keyword evidence="3" id="KW-0663">Pyridoxal phosphate</keyword>
<name>A0A2W5A307_9BACT</name>
<keyword evidence="4" id="KW-0129">CBS domain</keyword>
<protein>
    <submittedName>
        <fullName evidence="6">Cystathionine beta-synthase</fullName>
    </submittedName>
</protein>
<evidence type="ECO:0000256" key="4">
    <source>
        <dbReference type="PROSITE-ProRule" id="PRU00703"/>
    </source>
</evidence>
<accession>A0A2W5A307</accession>
<dbReference type="Gene3D" id="3.10.580.10">
    <property type="entry name" value="CBS-domain"/>
    <property type="match status" value="1"/>
</dbReference>
<comment type="cofactor">
    <cofactor evidence="1">
        <name>pyridoxal 5'-phosphate</name>
        <dbReference type="ChEBI" id="CHEBI:597326"/>
    </cofactor>
</comment>
<organism evidence="6 7">
    <name type="scientific">Micavibrio aeruginosavorus</name>
    <dbReference type="NCBI Taxonomy" id="349221"/>
    <lineage>
        <taxon>Bacteria</taxon>
        <taxon>Pseudomonadati</taxon>
        <taxon>Bdellovibrionota</taxon>
        <taxon>Bdellovibrionia</taxon>
        <taxon>Bdellovibrionales</taxon>
        <taxon>Pseudobdellovibrionaceae</taxon>
        <taxon>Micavibrio</taxon>
    </lineage>
</organism>
<dbReference type="InterPro" id="IPR036052">
    <property type="entry name" value="TrpB-like_PALP_sf"/>
</dbReference>
<dbReference type="GO" id="GO:0006535">
    <property type="term" value="P:cysteine biosynthetic process from serine"/>
    <property type="evidence" value="ECO:0007669"/>
    <property type="project" value="InterPro"/>
</dbReference>